<protein>
    <submittedName>
        <fullName evidence="1">Uncharacterized protein</fullName>
    </submittedName>
</protein>
<evidence type="ECO:0000313" key="1">
    <source>
        <dbReference type="EMBL" id="KAG5669116.1"/>
    </source>
</evidence>
<gene>
    <name evidence="1" type="ORF">PVAND_017012</name>
</gene>
<comment type="caution">
    <text evidence="1">The sequence shown here is derived from an EMBL/GenBank/DDBJ whole genome shotgun (WGS) entry which is preliminary data.</text>
</comment>
<keyword evidence="2" id="KW-1185">Reference proteome</keyword>
<reference evidence="1" key="1">
    <citation type="submission" date="2021-03" db="EMBL/GenBank/DDBJ databases">
        <title>Chromosome level genome of the anhydrobiotic midge Polypedilum vanderplanki.</title>
        <authorList>
            <person name="Yoshida Y."/>
            <person name="Kikawada T."/>
            <person name="Gusev O."/>
        </authorList>
    </citation>
    <scope>NUCLEOTIDE SEQUENCE</scope>
    <source>
        <strain evidence="1">NIAS01</strain>
        <tissue evidence="1">Whole body or cell culture</tissue>
    </source>
</reference>
<name>A0A9J6BGZ1_POLVA</name>
<proteinExistence type="predicted"/>
<dbReference type="Proteomes" id="UP001107558">
    <property type="component" value="Chromosome 4"/>
</dbReference>
<sequence>MVKNSLTETHFQNYSLFYEFSGLFIENYEKFWMNLEKHTKDHRNLLREILLHTFKDHPLILALRYNMKNILRLYFKYCNIEEISNILVENAESLIENLEEIKSIEKLKVVEDFLMKIFTNNEGKIKELMSKRFNENKFTILSYLHNAIDEYKRHNENECKRIAENLLKIFKNLQGNVEILDNIENICGVKTEKRALGVKYFNSITLLPMKHSKRVITSIDVPKFIIDP</sequence>
<dbReference type="EMBL" id="JADBJN010000004">
    <property type="protein sequence ID" value="KAG5669116.1"/>
    <property type="molecule type" value="Genomic_DNA"/>
</dbReference>
<evidence type="ECO:0000313" key="2">
    <source>
        <dbReference type="Proteomes" id="UP001107558"/>
    </source>
</evidence>
<accession>A0A9J6BGZ1</accession>
<dbReference type="AlphaFoldDB" id="A0A9J6BGZ1"/>
<organism evidence="1 2">
    <name type="scientific">Polypedilum vanderplanki</name>
    <name type="common">Sleeping chironomid midge</name>
    <dbReference type="NCBI Taxonomy" id="319348"/>
    <lineage>
        <taxon>Eukaryota</taxon>
        <taxon>Metazoa</taxon>
        <taxon>Ecdysozoa</taxon>
        <taxon>Arthropoda</taxon>
        <taxon>Hexapoda</taxon>
        <taxon>Insecta</taxon>
        <taxon>Pterygota</taxon>
        <taxon>Neoptera</taxon>
        <taxon>Endopterygota</taxon>
        <taxon>Diptera</taxon>
        <taxon>Nematocera</taxon>
        <taxon>Chironomoidea</taxon>
        <taxon>Chironomidae</taxon>
        <taxon>Chironominae</taxon>
        <taxon>Polypedilum</taxon>
        <taxon>Polypedilum</taxon>
    </lineage>
</organism>